<evidence type="ECO:0000313" key="1">
    <source>
        <dbReference type="Proteomes" id="UP000887576"/>
    </source>
</evidence>
<organism evidence="1 2">
    <name type="scientific">Panagrolaimus sp. JU765</name>
    <dbReference type="NCBI Taxonomy" id="591449"/>
    <lineage>
        <taxon>Eukaryota</taxon>
        <taxon>Metazoa</taxon>
        <taxon>Ecdysozoa</taxon>
        <taxon>Nematoda</taxon>
        <taxon>Chromadorea</taxon>
        <taxon>Rhabditida</taxon>
        <taxon>Tylenchina</taxon>
        <taxon>Panagrolaimomorpha</taxon>
        <taxon>Panagrolaimoidea</taxon>
        <taxon>Panagrolaimidae</taxon>
        <taxon>Panagrolaimus</taxon>
    </lineage>
</organism>
<reference evidence="2" key="1">
    <citation type="submission" date="2022-11" db="UniProtKB">
        <authorList>
            <consortium name="WormBaseParasite"/>
        </authorList>
    </citation>
    <scope>IDENTIFICATION</scope>
</reference>
<dbReference type="Proteomes" id="UP000887576">
    <property type="component" value="Unplaced"/>
</dbReference>
<dbReference type="WBParaSite" id="JU765_v2.g636.t1">
    <property type="protein sequence ID" value="JU765_v2.g636.t1"/>
    <property type="gene ID" value="JU765_v2.g636"/>
</dbReference>
<protein>
    <submittedName>
        <fullName evidence="2">Phospholipid/glycerol acyltransferase domain-containing protein</fullName>
    </submittedName>
</protein>
<evidence type="ECO:0000313" key="2">
    <source>
        <dbReference type="WBParaSite" id="JU765_v2.g636.t1"/>
    </source>
</evidence>
<proteinExistence type="predicted"/>
<name>A0AC34RF84_9BILA</name>
<sequence length="207" mass="23254">MSTLGKTVNDGYEEWLGQIDAIGGELAWIRKSKSFPKKPVGNERSWTEINDSVLKSQPVQDAIAAEAERRRCSKKEVYLEAKEIVSNMAQEFSLPAVKVIGYGVVKVIKKLFDAIYVNLDQLRSLKAKVATNSVVLMPTHKTYVDFLLLSLLCYHEDVTLPAIAAGSDFQQSKIMGEALRRCGAFFMRRSFGKDQLYWAIFSDGILH</sequence>
<accession>A0AC34RF84</accession>